<reference evidence="1" key="1">
    <citation type="journal article" date="2014" name="Front. Microbiol.">
        <title>High frequency of phylogenetically diverse reductive dehalogenase-homologous genes in deep subseafloor sedimentary metagenomes.</title>
        <authorList>
            <person name="Kawai M."/>
            <person name="Futagami T."/>
            <person name="Toyoda A."/>
            <person name="Takaki Y."/>
            <person name="Nishi S."/>
            <person name="Hori S."/>
            <person name="Arai W."/>
            <person name="Tsubouchi T."/>
            <person name="Morono Y."/>
            <person name="Uchiyama I."/>
            <person name="Ito T."/>
            <person name="Fujiyama A."/>
            <person name="Inagaki F."/>
            <person name="Takami H."/>
        </authorList>
    </citation>
    <scope>NUCLEOTIDE SEQUENCE</scope>
    <source>
        <strain evidence="1">Expedition CK06-06</strain>
    </source>
</reference>
<gene>
    <name evidence="1" type="ORF">S01H4_19417</name>
</gene>
<dbReference type="EMBL" id="BART01008658">
    <property type="protein sequence ID" value="GAG56296.1"/>
    <property type="molecule type" value="Genomic_DNA"/>
</dbReference>
<proteinExistence type="predicted"/>
<protein>
    <submittedName>
        <fullName evidence="1">Uncharacterized protein</fullName>
    </submittedName>
</protein>
<dbReference type="AlphaFoldDB" id="X1A7X0"/>
<evidence type="ECO:0000313" key="1">
    <source>
        <dbReference type="EMBL" id="GAG56296.1"/>
    </source>
</evidence>
<comment type="caution">
    <text evidence="1">The sequence shown here is derived from an EMBL/GenBank/DDBJ whole genome shotgun (WGS) entry which is preliminary data.</text>
</comment>
<feature type="non-terminal residue" evidence="1">
    <location>
        <position position="1"/>
    </location>
</feature>
<organism evidence="1">
    <name type="scientific">marine sediment metagenome</name>
    <dbReference type="NCBI Taxonomy" id="412755"/>
    <lineage>
        <taxon>unclassified sequences</taxon>
        <taxon>metagenomes</taxon>
        <taxon>ecological metagenomes</taxon>
    </lineage>
</organism>
<accession>X1A7X0</accession>
<name>X1A7X0_9ZZZZ</name>
<sequence>YPTDEEFIIALAKADQDWKMNFCAYYPGQEVPNINLTPDSKLRTGLFTLPAQLHPISRDASISDDYIVDVYMNKDRPLIYDSRHTLINELTLLQYALEHVRSKGGGVVLGIFCRSACTTQVHDFDNGRPISDYIVDEPVAISEYDITRNIKEDWFPIAKDNDEKVVYYDRNTDKIYNNLLLDISPPFLNVDYYINNRLIVRRTGNGLMFHHFDNQWVQTNPEALYESFTS</sequence>